<dbReference type="RefSeq" id="WP_344177698.1">
    <property type="nucleotide sequence ID" value="NZ_BAAANC010000002.1"/>
</dbReference>
<gene>
    <name evidence="1" type="ORF">GCM10009741_48130</name>
</gene>
<name>A0ABN2BHM6_9ACTN</name>
<protein>
    <submittedName>
        <fullName evidence="1">Uncharacterized protein</fullName>
    </submittedName>
</protein>
<keyword evidence="2" id="KW-1185">Reference proteome</keyword>
<dbReference type="EMBL" id="BAAANC010000002">
    <property type="protein sequence ID" value="GAA1539774.1"/>
    <property type="molecule type" value="Genomic_DNA"/>
</dbReference>
<proteinExistence type="predicted"/>
<sequence>MRYVRVEFTRDGTYSDPQPYLAQLPALAASLPDGARAFATDPEHYNYYGRRCTKDLKPQRLTSGEDNGTKWVELYLGHNCCKHEEDLTIRYIGVAGLTIDPSAAASTWPTSKT</sequence>
<evidence type="ECO:0000313" key="1">
    <source>
        <dbReference type="EMBL" id="GAA1539774.1"/>
    </source>
</evidence>
<reference evidence="1 2" key="1">
    <citation type="journal article" date="2019" name="Int. J. Syst. Evol. Microbiol.">
        <title>The Global Catalogue of Microorganisms (GCM) 10K type strain sequencing project: providing services to taxonomists for standard genome sequencing and annotation.</title>
        <authorList>
            <consortium name="The Broad Institute Genomics Platform"/>
            <consortium name="The Broad Institute Genome Sequencing Center for Infectious Disease"/>
            <person name="Wu L."/>
            <person name="Ma J."/>
        </authorList>
    </citation>
    <scope>NUCLEOTIDE SEQUENCE [LARGE SCALE GENOMIC DNA]</scope>
    <source>
        <strain evidence="1 2">JCM 14303</strain>
    </source>
</reference>
<organism evidence="1 2">
    <name type="scientific">Kribbella lupini</name>
    <dbReference type="NCBI Taxonomy" id="291602"/>
    <lineage>
        <taxon>Bacteria</taxon>
        <taxon>Bacillati</taxon>
        <taxon>Actinomycetota</taxon>
        <taxon>Actinomycetes</taxon>
        <taxon>Propionibacteriales</taxon>
        <taxon>Kribbellaceae</taxon>
        <taxon>Kribbella</taxon>
    </lineage>
</organism>
<comment type="caution">
    <text evidence="1">The sequence shown here is derived from an EMBL/GenBank/DDBJ whole genome shotgun (WGS) entry which is preliminary data.</text>
</comment>
<accession>A0ABN2BHM6</accession>
<dbReference type="Proteomes" id="UP001500363">
    <property type="component" value="Unassembled WGS sequence"/>
</dbReference>
<evidence type="ECO:0000313" key="2">
    <source>
        <dbReference type="Proteomes" id="UP001500363"/>
    </source>
</evidence>